<sequence>MKTDRAEQNVHTTPFPPLAIVGLGCLFPKADNVEAYWSNIKNGVDAIREVPESHWRAADYFDPNPKAPDKVYAKLGGFLDPVPFNPMDYGILPNALEAIDTSQLLGLVAVGQALKDAGYGPEREFDREKVSVILGVTGALELVIPLGARLGHPIWRSAMKEAGIDDAAIDDAVQRIGDAYVPWQENSFPGLLGNVVAGRISKHYNFGGTNCVCDAACGSSLSALNLAALELATGQSDMVVTGGIDTFNDIFMYTCFSKTPALSPSGHARPFDADGDGTTLGEGLGILVLKRLTDAERDGDKIYAVVKGIGTSSDGKGSAIYEPSPSGQQKALRRAYENAGVEPATIGLIEAHGTGTRVGDAIEVKALREVFGDAEQPTCALGSVKSQIGHTKAAAGSAGLIKTALALHHKVLPPTIKVKKPQDAVTSGKTPFYINNETRPWLPASGHPRRAAVSALGFGGSNFHCVLEEYRPEKATVDWSDDIQIAAFSAADNNGLEQGLKQFPTTGPWSELARAARTSRRNFDPRHNVRLALVFVRDGAEPAEQVRKALAQLEKNRTQKSWTTPDGICFASGEAEAPPAVLFPGQGAQYPGMLKELALHFPAFFQRFEEADRLFPSEAGPLSDFVYPRPAFTDGERQAQSERLRATEVAQPALGAVSLGAWSVLADFGLSASAFAGHSYGELTALCAAGVLDAADLHRLSRLRGELMAAGSGDKGSMLAVSAPLAEIEKALEEEKLNLVLANRNTPEQGVLSGPVTEIQRAAECLGKRGLRCTMLNVAAAFHSELVADAAGPFAEKLKDVAFRGARTPVYANTSGAPYPADAAAVRDLLANQLAKPVEFVQEIEALYAAGIRVFLEVGPGARLTGMVKAILGDRPHQALAIDAANGKRSALLDLARALAQLAVLGQSVSLDRWDDRPEEAEAATGKKAGLTVSIGGANYFKRPPKRPAAARPAPVTPPTPAAAPVSPAAAPTPVSLPAAAAIPTPAQPSNEALREAMNLSRQGLQALQNLQEQTARLHQQFLTGQEQAVQSFLSLVEQQRRMFGTAPGTVPAAVATPTVVAPASPPPVAPPVTMAPPVVASPIMATTPAITTAPGLDSGRVAEVLLAVIAEKTGYPREMLDLDMALDADLGIDSIKRVEILSALQEQLPEAPTVRPDELGVLQTLGQIVERLAVAPSAATPVAAASPSPALDSTRVAEVLLAVIAEKTGYPREMLELDMALDADLGIDSIKRVEILSALQEQLPDAPPVRPDELGVLQTLGQIVERLAVAAPAAAMTVAAASPAAALDSNRVAEVLLAVIAEKTGYPREMLELDMALDADLGIDSIKRVEILSALQEQLPDAPPVRPDELGVLQTLGQIVERLAVTAPAIGTASAVAVAPGLASGRVAEVLLAVIAEKTGYPREMLELDMALDADLGIDSIKRVEILSALQEQLPEAPPIKPEHLGTLQTVAQIVDFLASVSGAPAPAPAALPAEPVAGGSVERQLLKVVPLNPKAERARLTLAGGELELWIGDDGSPLAHNLAARLKDQGQLTRLIPLDELDFLPAPSELAGLILLTPVAGCEDRDLLRTFRLMQIAGAGLNRVAAERDALFVTVSRLNGSFGLSPGAAPADPLSGGLAGLSKTAAHEWPKVHCKAIDLADDWSSPDEAAAALAEEILRDGPREVGLSAAGLHTLKLTTTPLTGEPGELPLSPDDLVVVSGGARGVTAEVAIALARAGQATFLLLGRSSAPEAEPEWLRDLQGETAIKQALLQHAESPLKPKDLETRYQSLLHGREIRANLRRIEEAGGRALYRSVDLRDCQALARVIAKARDEHGPVRGLIHGAGVLADRHIADKTLEQFEMVYATKIAGLRALLDAVGDDELRFMALFSSSTGRFGRTGQVDYAVANEVLNKIAQQQARLRPHCRVLSLNWGPWDGGMVTPGLKKLFAQEGVEVIGLQAGADYLIQELATPPGGPVELVILGTRETAASEEPPAPPENIHVSKAFDLDLSVAQYPFLQSHVMDKKAVLPMAMMVEWLAQAAIHNNPGLRFHGFNDLRVMKGVTLGAEDLRSLQVLTGKAFKSDGFHVVPVELSGRVDSGRPLVHTRAKVVLANRLPAARAAAEPLDLAAYSRPIGEIYRPERLFHGADFQGLTDILGCSEAGISARAKGAPAPGDWIAQPLRNSWLADPLVLDCAFQLMILWSFERYNAGSLPVFTGRYRQYAERFPEAGCEIRIQVTRQSPSTAAADMEFVDPADGRLIARIEDYECVIDASLNQSFQRNKLQGAA</sequence>
<dbReference type="Pfam" id="PF00698">
    <property type="entry name" value="Acyl_transf_1"/>
    <property type="match status" value="1"/>
</dbReference>
<dbReference type="Pfam" id="PF02801">
    <property type="entry name" value="Ketoacyl-synt_C"/>
    <property type="match status" value="1"/>
</dbReference>
<feature type="domain" description="PKS/mFAS DH" evidence="8">
    <location>
        <begin position="1962"/>
        <end position="2261"/>
    </location>
</feature>
<dbReference type="InterPro" id="IPR049551">
    <property type="entry name" value="PKS_DH_C"/>
</dbReference>
<name>A0A550JHA5_9BACT</name>
<dbReference type="Pfam" id="PF00550">
    <property type="entry name" value="PP-binding"/>
    <property type="match status" value="4"/>
</dbReference>
<evidence type="ECO:0000256" key="4">
    <source>
        <dbReference type="PROSITE-ProRule" id="PRU01363"/>
    </source>
</evidence>
<dbReference type="InterPro" id="IPR016035">
    <property type="entry name" value="Acyl_Trfase/lysoPLipase"/>
</dbReference>
<dbReference type="CDD" id="cd00833">
    <property type="entry name" value="PKS"/>
    <property type="match status" value="1"/>
</dbReference>
<organism evidence="9 10">
    <name type="scientific">Trichloromonas acetexigens</name>
    <dbReference type="NCBI Taxonomy" id="38815"/>
    <lineage>
        <taxon>Bacteria</taxon>
        <taxon>Pseudomonadati</taxon>
        <taxon>Thermodesulfobacteriota</taxon>
        <taxon>Desulfuromonadia</taxon>
        <taxon>Desulfuromonadales</taxon>
        <taxon>Trichloromonadaceae</taxon>
        <taxon>Trichloromonas</taxon>
    </lineage>
</organism>
<dbReference type="PROSITE" id="PS51257">
    <property type="entry name" value="PROKAR_LIPOPROTEIN"/>
    <property type="match status" value="1"/>
</dbReference>
<dbReference type="SMART" id="SM00826">
    <property type="entry name" value="PKS_DH"/>
    <property type="match status" value="1"/>
</dbReference>
<keyword evidence="10" id="KW-1185">Reference proteome</keyword>
<accession>A0A550JHA5</accession>
<evidence type="ECO:0000259" key="6">
    <source>
        <dbReference type="PROSITE" id="PS50075"/>
    </source>
</evidence>
<dbReference type="InterPro" id="IPR013968">
    <property type="entry name" value="PKS_KR"/>
</dbReference>
<dbReference type="InterPro" id="IPR014043">
    <property type="entry name" value="Acyl_transferase_dom"/>
</dbReference>
<dbReference type="RefSeq" id="WP_092056725.1">
    <property type="nucleotide sequence ID" value="NZ_FOJJ01000023.1"/>
</dbReference>
<gene>
    <name evidence="9" type="ORF">FL622_05205</name>
</gene>
<feature type="compositionally biased region" description="Low complexity" evidence="5">
    <location>
        <begin position="963"/>
        <end position="973"/>
    </location>
</feature>
<feature type="region of interest" description="N-terminal hotdog fold" evidence="4">
    <location>
        <begin position="1962"/>
        <end position="2100"/>
    </location>
</feature>
<dbReference type="SUPFAM" id="SSF53901">
    <property type="entry name" value="Thiolase-like"/>
    <property type="match status" value="1"/>
</dbReference>
<dbReference type="InterPro" id="IPR052568">
    <property type="entry name" value="PKS-FAS_Synthase"/>
</dbReference>
<dbReference type="Pfam" id="PF14765">
    <property type="entry name" value="PS-DH"/>
    <property type="match status" value="1"/>
</dbReference>
<evidence type="ECO:0000313" key="10">
    <source>
        <dbReference type="Proteomes" id="UP000317155"/>
    </source>
</evidence>
<dbReference type="CDD" id="cd08953">
    <property type="entry name" value="KR_2_SDR_x"/>
    <property type="match status" value="1"/>
</dbReference>
<dbReference type="SUPFAM" id="SSF52151">
    <property type="entry name" value="FabD/lysophospholipase-like"/>
    <property type="match status" value="1"/>
</dbReference>
<dbReference type="PANTHER" id="PTHR43074">
    <property type="entry name" value="OMEGA-3 POLYUNSATURATED FATTY ACID SYNTHASE PFAB-RELATED"/>
    <property type="match status" value="1"/>
</dbReference>
<dbReference type="SMART" id="SM00827">
    <property type="entry name" value="PKS_AT"/>
    <property type="match status" value="1"/>
</dbReference>
<dbReference type="Pfam" id="PF00109">
    <property type="entry name" value="ketoacyl-synt"/>
    <property type="match status" value="1"/>
</dbReference>
<dbReference type="GO" id="GO:0016746">
    <property type="term" value="F:acyltransferase activity"/>
    <property type="evidence" value="ECO:0007669"/>
    <property type="project" value="InterPro"/>
</dbReference>
<dbReference type="Gene3D" id="3.40.47.10">
    <property type="match status" value="1"/>
</dbReference>
<dbReference type="InterPro" id="IPR042104">
    <property type="entry name" value="PKS_dehydratase_sf"/>
</dbReference>
<dbReference type="InterPro" id="IPR016039">
    <property type="entry name" value="Thiolase-like"/>
</dbReference>
<dbReference type="InterPro" id="IPR049900">
    <property type="entry name" value="PKS_mFAS_DH"/>
</dbReference>
<feature type="active site" description="Proton acceptor; for dehydratase activity" evidence="4">
    <location>
        <position position="2004"/>
    </location>
</feature>
<reference evidence="9 10" key="1">
    <citation type="submission" date="2019-07" db="EMBL/GenBank/DDBJ databases">
        <title>Insights of Desulfuromonas acetexigens electromicrobiology.</title>
        <authorList>
            <person name="Katuri K."/>
            <person name="Sapireddy V."/>
            <person name="Shaw D.R."/>
            <person name="Saikaly P."/>
        </authorList>
    </citation>
    <scope>NUCLEOTIDE SEQUENCE [LARGE SCALE GENOMIC DNA]</scope>
    <source>
        <strain evidence="9 10">2873</strain>
    </source>
</reference>
<dbReference type="PROSITE" id="PS52004">
    <property type="entry name" value="KS3_2"/>
    <property type="match status" value="1"/>
</dbReference>
<dbReference type="Gene3D" id="3.30.70.250">
    <property type="entry name" value="Malonyl-CoA ACP transacylase, ACP-binding"/>
    <property type="match status" value="1"/>
</dbReference>
<dbReference type="Gene3D" id="1.10.1200.10">
    <property type="entry name" value="ACP-like"/>
    <property type="match status" value="4"/>
</dbReference>
<evidence type="ECO:0000259" key="7">
    <source>
        <dbReference type="PROSITE" id="PS52004"/>
    </source>
</evidence>
<dbReference type="OrthoDB" id="5476655at2"/>
<evidence type="ECO:0000259" key="8">
    <source>
        <dbReference type="PROSITE" id="PS52019"/>
    </source>
</evidence>
<proteinExistence type="predicted"/>
<comment type="caution">
    <text evidence="9">The sequence shown here is derived from an EMBL/GenBank/DDBJ whole genome shotgun (WGS) entry which is preliminary data.</text>
</comment>
<dbReference type="InterPro" id="IPR009081">
    <property type="entry name" value="PP-bd_ACP"/>
</dbReference>
<feature type="domain" description="Ketosynthase family 3 (KS3)" evidence="7">
    <location>
        <begin position="15"/>
        <end position="469"/>
    </location>
</feature>
<dbReference type="Gene3D" id="3.10.129.110">
    <property type="entry name" value="Polyketide synthase dehydratase"/>
    <property type="match status" value="1"/>
</dbReference>
<keyword evidence="1" id="KW-0596">Phosphopantetheine</keyword>
<feature type="region of interest" description="Disordered" evidence="5">
    <location>
        <begin position="938"/>
        <end position="973"/>
    </location>
</feature>
<dbReference type="InterPro" id="IPR036736">
    <property type="entry name" value="ACP-like_sf"/>
</dbReference>
<dbReference type="SUPFAM" id="SSF55048">
    <property type="entry name" value="Probable ACP-binding domain of malonyl-CoA ACP transacylase"/>
    <property type="match status" value="1"/>
</dbReference>
<feature type="domain" description="Carrier" evidence="6">
    <location>
        <begin position="1288"/>
        <end position="1368"/>
    </location>
</feature>
<feature type="domain" description="Carrier" evidence="6">
    <location>
        <begin position="1386"/>
        <end position="1463"/>
    </location>
</feature>
<dbReference type="SUPFAM" id="SSF47336">
    <property type="entry name" value="ACP-like"/>
    <property type="match status" value="4"/>
</dbReference>
<dbReference type="EMBL" id="VJVV01000003">
    <property type="protein sequence ID" value="TRO82586.1"/>
    <property type="molecule type" value="Genomic_DNA"/>
</dbReference>
<dbReference type="PROSITE" id="PS52019">
    <property type="entry name" value="PKS_MFAS_DH"/>
    <property type="match status" value="1"/>
</dbReference>
<keyword evidence="3" id="KW-0808">Transferase</keyword>
<dbReference type="Pfam" id="PF08659">
    <property type="entry name" value="KR"/>
    <property type="match status" value="1"/>
</dbReference>
<keyword evidence="2" id="KW-0597">Phosphoprotein</keyword>
<dbReference type="Gene3D" id="3.40.50.720">
    <property type="entry name" value="NAD(P)-binding Rossmann-like Domain"/>
    <property type="match status" value="1"/>
</dbReference>
<dbReference type="Gene3D" id="3.40.366.10">
    <property type="entry name" value="Malonyl-Coenzyme A Acyl Carrier Protein, domain 2"/>
    <property type="match status" value="1"/>
</dbReference>
<dbReference type="InterPro" id="IPR016036">
    <property type="entry name" value="Malonyl_transacylase_ACP-bd"/>
</dbReference>
<evidence type="ECO:0000313" key="9">
    <source>
        <dbReference type="EMBL" id="TRO82586.1"/>
    </source>
</evidence>
<evidence type="ECO:0000256" key="3">
    <source>
        <dbReference type="ARBA" id="ARBA00022679"/>
    </source>
</evidence>
<dbReference type="InterPro" id="IPR036291">
    <property type="entry name" value="NAD(P)-bd_dom_sf"/>
</dbReference>
<dbReference type="PANTHER" id="PTHR43074:SF1">
    <property type="entry name" value="BETA-KETOACYL SYNTHASE FAMILY PROTEIN-RELATED"/>
    <property type="match status" value="1"/>
</dbReference>
<evidence type="ECO:0000256" key="1">
    <source>
        <dbReference type="ARBA" id="ARBA00022450"/>
    </source>
</evidence>
<feature type="domain" description="Carrier" evidence="6">
    <location>
        <begin position="1192"/>
        <end position="1272"/>
    </location>
</feature>
<dbReference type="InterPro" id="IPR020841">
    <property type="entry name" value="PKS_Beta-ketoAc_synthase_dom"/>
</dbReference>
<dbReference type="InterPro" id="IPR001227">
    <property type="entry name" value="Ac_transferase_dom_sf"/>
</dbReference>
<dbReference type="SMART" id="SM00825">
    <property type="entry name" value="PKS_KS"/>
    <property type="match status" value="1"/>
</dbReference>
<dbReference type="SUPFAM" id="SSF51735">
    <property type="entry name" value="NAD(P)-binding Rossmann-fold domains"/>
    <property type="match status" value="2"/>
</dbReference>
<dbReference type="InterPro" id="IPR014031">
    <property type="entry name" value="Ketoacyl_synth_C"/>
</dbReference>
<protein>
    <submittedName>
        <fullName evidence="9">Type I polyketide synthase</fullName>
    </submittedName>
</protein>
<evidence type="ECO:0000256" key="2">
    <source>
        <dbReference type="ARBA" id="ARBA00022553"/>
    </source>
</evidence>
<dbReference type="InterPro" id="IPR014030">
    <property type="entry name" value="Ketoacyl_synth_N"/>
</dbReference>
<dbReference type="InterPro" id="IPR020807">
    <property type="entry name" value="PKS_DH"/>
</dbReference>
<feature type="region of interest" description="C-terminal hotdog fold" evidence="4">
    <location>
        <begin position="2113"/>
        <end position="2261"/>
    </location>
</feature>
<dbReference type="SMART" id="SM00822">
    <property type="entry name" value="PKS_KR"/>
    <property type="match status" value="1"/>
</dbReference>
<dbReference type="PROSITE" id="PS50075">
    <property type="entry name" value="CARRIER"/>
    <property type="match status" value="4"/>
</dbReference>
<evidence type="ECO:0000256" key="5">
    <source>
        <dbReference type="SAM" id="MobiDB-lite"/>
    </source>
</evidence>
<dbReference type="InterPro" id="IPR057326">
    <property type="entry name" value="KR_dom"/>
</dbReference>
<dbReference type="Proteomes" id="UP000317155">
    <property type="component" value="Unassembled WGS sequence"/>
</dbReference>
<feature type="domain" description="Carrier" evidence="6">
    <location>
        <begin position="1097"/>
        <end position="1177"/>
    </location>
</feature>
<feature type="active site" description="Proton donor; for dehydratase activity" evidence="4">
    <location>
        <position position="2177"/>
    </location>
</feature>